<evidence type="ECO:0000313" key="3">
    <source>
        <dbReference type="Proteomes" id="UP000280368"/>
    </source>
</evidence>
<proteinExistence type="predicted"/>
<protein>
    <recommendedName>
        <fullName evidence="4">Lipoprotein</fullName>
    </recommendedName>
</protein>
<dbReference type="EMBL" id="REFH01000008">
    <property type="protein sequence ID" value="RMA77068.1"/>
    <property type="molecule type" value="Genomic_DNA"/>
</dbReference>
<dbReference type="Proteomes" id="UP000280368">
    <property type="component" value="Unassembled WGS sequence"/>
</dbReference>
<name>A0A3M0A2Z4_9FLAO</name>
<keyword evidence="1" id="KW-0732">Signal</keyword>
<keyword evidence="3" id="KW-1185">Reference proteome</keyword>
<feature type="chain" id="PRO_5018277083" description="Lipoprotein" evidence="1">
    <location>
        <begin position="27"/>
        <end position="342"/>
    </location>
</feature>
<feature type="signal peptide" evidence="1">
    <location>
        <begin position="1"/>
        <end position="26"/>
    </location>
</feature>
<accession>A0A3M0A2Z4</accession>
<evidence type="ECO:0000256" key="1">
    <source>
        <dbReference type="SAM" id="SignalP"/>
    </source>
</evidence>
<evidence type="ECO:0008006" key="4">
    <source>
        <dbReference type="Google" id="ProtNLM"/>
    </source>
</evidence>
<dbReference type="AlphaFoldDB" id="A0A3M0A2Z4"/>
<dbReference type="PROSITE" id="PS51257">
    <property type="entry name" value="PROKAR_LIPOPROTEIN"/>
    <property type="match status" value="1"/>
</dbReference>
<gene>
    <name evidence="2" type="ORF">BC961_1054</name>
</gene>
<sequence>MKKSTIAFIALPLLLLGTIACNRSKAADTENSTVKSEAVKKDSIEEKKVLTIDTLDYNKRMVAMSNSDTTGRWPVKAPYPLPGAILPYNRIIAYYGNLYSTRMGILGEIPRKEMLQKLQGEVAKWQAAEPTVKAIPALHYIAVTAQGAPGKDNMHRMRMPFKQIDTIIKWAKPIDALVFVDIQVGHSSVKAEVNQLVDYLSMPNVHLGIDPEFSMKGGERPGTKIGHFTAADINDAIDILADIVRKNNLTPKILVVHRFTQGMVKNYKDIKIVPEVQVVMDMDGFGSKVLKKSTYLRYIYKEPLHFTGFKLFYKNDNKNDWTMYTPEELVKFTPKPMYIQYQ</sequence>
<evidence type="ECO:0000313" key="2">
    <source>
        <dbReference type="EMBL" id="RMA77068.1"/>
    </source>
</evidence>
<dbReference type="OrthoDB" id="9812120at2"/>
<organism evidence="2 3">
    <name type="scientific">Flavobacterium weaverense</name>
    <dbReference type="NCBI Taxonomy" id="271156"/>
    <lineage>
        <taxon>Bacteria</taxon>
        <taxon>Pseudomonadati</taxon>
        <taxon>Bacteroidota</taxon>
        <taxon>Flavobacteriia</taxon>
        <taxon>Flavobacteriales</taxon>
        <taxon>Flavobacteriaceae</taxon>
        <taxon>Flavobacterium</taxon>
    </lineage>
</organism>
<reference evidence="2 3" key="1">
    <citation type="submission" date="2018-10" db="EMBL/GenBank/DDBJ databases">
        <title>Genomic Encyclopedia of Archaeal and Bacterial Type Strains, Phase II (KMG-II): from individual species to whole genera.</title>
        <authorList>
            <person name="Goeker M."/>
        </authorList>
    </citation>
    <scope>NUCLEOTIDE SEQUENCE [LARGE SCALE GENOMIC DNA]</scope>
    <source>
        <strain evidence="2 3">DSM 19727</strain>
    </source>
</reference>
<comment type="caution">
    <text evidence="2">The sequence shown here is derived from an EMBL/GenBank/DDBJ whole genome shotgun (WGS) entry which is preliminary data.</text>
</comment>
<dbReference type="RefSeq" id="WP_121924774.1">
    <property type="nucleotide sequence ID" value="NZ_CBCSGA010000001.1"/>
</dbReference>